<dbReference type="InterPro" id="IPR021109">
    <property type="entry name" value="Peptidase_aspartic_dom_sf"/>
</dbReference>
<accession>A0A9W6YMI1</accession>
<evidence type="ECO:0000313" key="4">
    <source>
        <dbReference type="Proteomes" id="UP001165121"/>
    </source>
</evidence>
<dbReference type="CDD" id="cd05483">
    <property type="entry name" value="retropepsin_like_bacteria"/>
    <property type="match status" value="1"/>
</dbReference>
<keyword evidence="4" id="KW-1185">Reference proteome</keyword>
<feature type="compositionally biased region" description="Basic and acidic residues" evidence="2">
    <location>
        <begin position="33"/>
        <end position="51"/>
    </location>
</feature>
<dbReference type="EMBL" id="BSXT01018896">
    <property type="protein sequence ID" value="GMG15702.1"/>
    <property type="molecule type" value="Genomic_DNA"/>
</dbReference>
<feature type="compositionally biased region" description="Polar residues" evidence="2">
    <location>
        <begin position="129"/>
        <end position="153"/>
    </location>
</feature>
<feature type="region of interest" description="Disordered" evidence="2">
    <location>
        <begin position="456"/>
        <end position="481"/>
    </location>
</feature>
<name>A0A9W6YMI1_9STRA</name>
<keyword evidence="1" id="KW-0175">Coiled coil</keyword>
<feature type="compositionally biased region" description="Low complexity" evidence="2">
    <location>
        <begin position="238"/>
        <end position="250"/>
    </location>
</feature>
<evidence type="ECO:0000256" key="1">
    <source>
        <dbReference type="SAM" id="Coils"/>
    </source>
</evidence>
<dbReference type="SUPFAM" id="SSF50630">
    <property type="entry name" value="Acid proteases"/>
    <property type="match status" value="1"/>
</dbReference>
<organism evidence="3 4">
    <name type="scientific">Phytophthora fragariaefolia</name>
    <dbReference type="NCBI Taxonomy" id="1490495"/>
    <lineage>
        <taxon>Eukaryota</taxon>
        <taxon>Sar</taxon>
        <taxon>Stramenopiles</taxon>
        <taxon>Oomycota</taxon>
        <taxon>Peronosporomycetes</taxon>
        <taxon>Peronosporales</taxon>
        <taxon>Peronosporaceae</taxon>
        <taxon>Phytophthora</taxon>
    </lineage>
</organism>
<feature type="region of interest" description="Disordered" evidence="2">
    <location>
        <begin position="129"/>
        <end position="156"/>
    </location>
</feature>
<feature type="region of interest" description="Disordered" evidence="2">
    <location>
        <begin position="200"/>
        <end position="310"/>
    </location>
</feature>
<dbReference type="InterPro" id="IPR034122">
    <property type="entry name" value="Retropepsin-like_bacterial"/>
</dbReference>
<feature type="compositionally biased region" description="Basic and acidic residues" evidence="2">
    <location>
        <begin position="213"/>
        <end position="234"/>
    </location>
</feature>
<protein>
    <submittedName>
        <fullName evidence="3">Unnamed protein product</fullName>
    </submittedName>
</protein>
<dbReference type="Pfam" id="PF13650">
    <property type="entry name" value="Asp_protease_2"/>
    <property type="match status" value="1"/>
</dbReference>
<proteinExistence type="predicted"/>
<evidence type="ECO:0000313" key="3">
    <source>
        <dbReference type="EMBL" id="GMG15702.1"/>
    </source>
</evidence>
<feature type="region of interest" description="Disordered" evidence="2">
    <location>
        <begin position="969"/>
        <end position="988"/>
    </location>
</feature>
<dbReference type="Proteomes" id="UP001165121">
    <property type="component" value="Unassembled WGS sequence"/>
</dbReference>
<feature type="region of interest" description="Disordered" evidence="2">
    <location>
        <begin position="25"/>
        <end position="51"/>
    </location>
</feature>
<feature type="compositionally biased region" description="Basic and acidic residues" evidence="2">
    <location>
        <begin position="465"/>
        <end position="481"/>
    </location>
</feature>
<sequence>METRQDSALEKLNARLDLKVARRFGPRAQGASEKLEDVPGQTDDTRVHREAETQEAARLEAVRLERERADALLAQYRAQTEAHHAEEARRVMTMVESMQRELEDMRVERAREREMAKNVQTFLREQLRNIRTTSAQTTPRPVTSQPDLATSRPTLYPESSGVINDVTIKGEVRWPSTNLDELLAAQLRATLDVATKTDAAPTRVNVESSPEASARKRPDVRSERKAAAAGETRHGAQPNAAKRARPASAKSAERKGRDASSQNNKLKNTPKHRGSSDKSDSDSTSESSDQDSDRSDSSSLEDVVPNVPTVAGPGGTMFTFRPYVNASALEDVDEKASLAVRTRWLERFQSIAVQGGWTDKVKIYEMKLKLSTAVRNWRANLRPKVRRDWKKFLKEFREMYCKAKTSDSKRYYTMTQRKSENPLEFYYRLNKVADKAGIDFDSSSKQRERQLKVFTKKGGYYDGPPPKRDFRADNVPHGQPERSGRAYVIQAPRSPRSKTGIAPSSVNVAMILDTLPRAAGPIASVTAIATRGTLLGWLCIVRPCLLSLKLTSSLDGDPERVGLKTTPELCVLVYVGPELRSKSQDNHQCMTVISKKNEEYLSDLPRPNQPRLEEGCPDNNDRDDPPEFRLGPGQRYGWWKEHSIDETKKVVMVHDAVNNCRTDILLDSGASISMDVARRLKLRLKFCKQLRVSELGGVPTIITATTEVKITLGPRVVYIMELWVANIGEGVDVLLGMNFMYSAGVRLCAREGLVKFPDEETVLLARRTADHMGRGLDLAVTPKTCLYLGPGESAVVRIDYGQSNPQREVVWADRGDRWVTQIIYTAKFWPVTVNVVNISDKTVWIDCRTAVYRIVSGEILEDRDPVILLDEDSNSDDEAFYDAISFDGDDGGEGSQEVVKAESSSGTWSDRLLLPVRRLENEYERCMQMSAEELSLEPAFYIHEGGELLAQLRDELAMLSELRDLNPECDTDKADVGEPGRTTPAEEEKLRTRLRYHHRIFLGDGNAASAPARGVWCDLDVGDAKPVAQRPCSIAPHLAIEVYELLKKLLETGLIGHWA</sequence>
<reference evidence="3" key="1">
    <citation type="submission" date="2023-04" db="EMBL/GenBank/DDBJ databases">
        <title>Phytophthora fragariaefolia NBRC 109709.</title>
        <authorList>
            <person name="Ichikawa N."/>
            <person name="Sato H."/>
            <person name="Tonouchi N."/>
        </authorList>
    </citation>
    <scope>NUCLEOTIDE SEQUENCE</scope>
    <source>
        <strain evidence="3">NBRC 109709</strain>
    </source>
</reference>
<dbReference type="Gene3D" id="2.40.70.10">
    <property type="entry name" value="Acid Proteases"/>
    <property type="match status" value="1"/>
</dbReference>
<feature type="coiled-coil region" evidence="1">
    <location>
        <begin position="59"/>
        <end position="115"/>
    </location>
</feature>
<dbReference type="OrthoDB" id="111316at2759"/>
<feature type="compositionally biased region" description="Basic and acidic residues" evidence="2">
    <location>
        <begin position="611"/>
        <end position="627"/>
    </location>
</feature>
<comment type="caution">
    <text evidence="3">The sequence shown here is derived from an EMBL/GenBank/DDBJ whole genome shotgun (WGS) entry which is preliminary data.</text>
</comment>
<feature type="region of interest" description="Disordered" evidence="2">
    <location>
        <begin position="600"/>
        <end position="628"/>
    </location>
</feature>
<gene>
    <name evidence="3" type="ORF">Pfra01_002952800</name>
</gene>
<evidence type="ECO:0000256" key="2">
    <source>
        <dbReference type="SAM" id="MobiDB-lite"/>
    </source>
</evidence>
<dbReference type="AlphaFoldDB" id="A0A9W6YMI1"/>